<name>A0A7D5H3C0_9PSED</name>
<proteinExistence type="predicted"/>
<sequence>MKSAVQEQSYLENWRWLSRQIRCALSPNDPRIIEDYMAEGRFLISCGAASAWTVARTAFRLLLDTATDPALPWHWRCLCLDQAYRPLRDMRLAARNAEHLQLWHQHGRQLAVCTLEPSISFSDLLQGHPDE</sequence>
<dbReference type="KEGG" id="pez:HWQ56_24280"/>
<dbReference type="EMBL" id="CP056030">
    <property type="protein sequence ID" value="QKZ06725.1"/>
    <property type="molecule type" value="Genomic_DNA"/>
</dbReference>
<organism evidence="1 2">
    <name type="scientific">Pseudomonas eucalypticola</name>
    <dbReference type="NCBI Taxonomy" id="2599595"/>
    <lineage>
        <taxon>Bacteria</taxon>
        <taxon>Pseudomonadati</taxon>
        <taxon>Pseudomonadota</taxon>
        <taxon>Gammaproteobacteria</taxon>
        <taxon>Pseudomonadales</taxon>
        <taxon>Pseudomonadaceae</taxon>
        <taxon>Pseudomonas</taxon>
    </lineage>
</organism>
<dbReference type="AlphaFoldDB" id="A0A7D5H3C0"/>
<gene>
    <name evidence="1" type="ORF">HWQ56_24280</name>
</gene>
<evidence type="ECO:0000313" key="1">
    <source>
        <dbReference type="EMBL" id="QKZ06725.1"/>
    </source>
</evidence>
<evidence type="ECO:0000313" key="2">
    <source>
        <dbReference type="Proteomes" id="UP000509568"/>
    </source>
</evidence>
<keyword evidence="2" id="KW-1185">Reference proteome</keyword>
<dbReference type="Proteomes" id="UP000509568">
    <property type="component" value="Chromosome"/>
</dbReference>
<dbReference type="RefSeq" id="WP_158155184.1">
    <property type="nucleotide sequence ID" value="NZ_CP056030.1"/>
</dbReference>
<protein>
    <submittedName>
        <fullName evidence="1">FagA protein</fullName>
    </submittedName>
</protein>
<accession>A0A7D5H3C0</accession>
<reference evidence="1 2" key="1">
    <citation type="submission" date="2020-06" db="EMBL/GenBank/DDBJ databases">
        <title>Pseudomonas eucalypticola sp. nov., an endophyte of Eucalyptus dunnii leaves with biocontrol ability of eucalyptus leaf blight.</title>
        <authorList>
            <person name="Liu Y."/>
            <person name="Song Z."/>
            <person name="Zeng H."/>
            <person name="Lu M."/>
            <person name="Wang X."/>
            <person name="Lian X."/>
            <person name="Zhang Q."/>
        </authorList>
    </citation>
    <scope>NUCLEOTIDE SEQUENCE [LARGE SCALE GENOMIC DNA]</scope>
    <source>
        <strain evidence="1 2">NP-1</strain>
    </source>
</reference>